<dbReference type="Proteomes" id="UP000030764">
    <property type="component" value="Unassembled WGS sequence"/>
</dbReference>
<dbReference type="GO" id="GO:0090599">
    <property type="term" value="F:alpha-glucosidase activity"/>
    <property type="evidence" value="ECO:0007669"/>
    <property type="project" value="UniProtKB-ARBA"/>
</dbReference>
<evidence type="ECO:0000313" key="12">
    <source>
        <dbReference type="EMBL" id="KFD64909.1"/>
    </source>
</evidence>
<dbReference type="InterPro" id="IPR001680">
    <property type="entry name" value="WD40_rpt"/>
</dbReference>
<dbReference type="InterPro" id="IPR000322">
    <property type="entry name" value="Glyco_hydro_31_TIM"/>
</dbReference>
<dbReference type="Gene3D" id="2.60.40.1760">
    <property type="entry name" value="glycosyl hydrolase (family 31)"/>
    <property type="match status" value="1"/>
</dbReference>
<comment type="similarity">
    <text evidence="1">Belongs to the glycosyl hydrolase 31 family.</text>
</comment>
<organism evidence="12">
    <name type="scientific">Trichuris suis</name>
    <name type="common">pig whipworm</name>
    <dbReference type="NCBI Taxonomy" id="68888"/>
    <lineage>
        <taxon>Eukaryota</taxon>
        <taxon>Metazoa</taxon>
        <taxon>Ecdysozoa</taxon>
        <taxon>Nematoda</taxon>
        <taxon>Enoplea</taxon>
        <taxon>Dorylaimia</taxon>
        <taxon>Trichinellida</taxon>
        <taxon>Trichuridae</taxon>
        <taxon>Trichuris</taxon>
    </lineage>
</organism>
<dbReference type="PANTHER" id="PTHR22762">
    <property type="entry name" value="ALPHA-GLUCOSIDASE"/>
    <property type="match status" value="1"/>
</dbReference>
<dbReference type="SUPFAM" id="SSF74650">
    <property type="entry name" value="Galactose mutarotase-like"/>
    <property type="match status" value="1"/>
</dbReference>
<evidence type="ECO:0000259" key="10">
    <source>
        <dbReference type="Pfam" id="PF21365"/>
    </source>
</evidence>
<dbReference type="InterPro" id="IPR011013">
    <property type="entry name" value="Gal_mutarotase_sf_dom"/>
</dbReference>
<evidence type="ECO:0000259" key="9">
    <source>
        <dbReference type="Pfam" id="PF13802"/>
    </source>
</evidence>
<evidence type="ECO:0000256" key="1">
    <source>
        <dbReference type="ARBA" id="ARBA00007806"/>
    </source>
</evidence>
<dbReference type="InterPro" id="IPR015943">
    <property type="entry name" value="WD40/YVTN_repeat-like_dom_sf"/>
</dbReference>
<keyword evidence="3" id="KW-0677">Repeat</keyword>
<dbReference type="PANTHER" id="PTHR22762:SF133">
    <property type="entry name" value="P-TYPE DOMAIN-CONTAINING PROTEIN"/>
    <property type="match status" value="1"/>
</dbReference>
<dbReference type="InterPro" id="IPR019775">
    <property type="entry name" value="WD40_repeat_CS"/>
</dbReference>
<feature type="domain" description="Glycoside hydrolase family 31 N-terminal" evidence="9">
    <location>
        <begin position="23"/>
        <end position="142"/>
    </location>
</feature>
<dbReference type="EMBL" id="KL367548">
    <property type="protein sequence ID" value="KFD64909.1"/>
    <property type="molecule type" value="Genomic_DNA"/>
</dbReference>
<feature type="domain" description="Glycosyl hydrolase family 31 C-terminal" evidence="10">
    <location>
        <begin position="569"/>
        <end position="657"/>
    </location>
</feature>
<gene>
    <name evidence="11" type="ORF">M513_04518</name>
    <name evidence="12" type="ORF">M514_04518</name>
</gene>
<dbReference type="InterPro" id="IPR036322">
    <property type="entry name" value="WD40_repeat_dom_sf"/>
</dbReference>
<proteinExistence type="inferred from homology"/>
<dbReference type="InterPro" id="IPR048395">
    <property type="entry name" value="Glyco_hydro_31_C"/>
</dbReference>
<evidence type="ECO:0000313" key="13">
    <source>
        <dbReference type="Proteomes" id="UP000030764"/>
    </source>
</evidence>
<dbReference type="Proteomes" id="UP000030758">
    <property type="component" value="Unassembled WGS sequence"/>
</dbReference>
<feature type="repeat" description="WD" evidence="6">
    <location>
        <begin position="1461"/>
        <end position="1502"/>
    </location>
</feature>
<evidence type="ECO:0000256" key="4">
    <source>
        <dbReference type="ARBA" id="ARBA00023180"/>
    </source>
</evidence>
<dbReference type="SUPFAM" id="SSF50998">
    <property type="entry name" value="Quinoprotein alcohol dehydrogenase-like"/>
    <property type="match status" value="1"/>
</dbReference>
<protein>
    <recommendedName>
        <fullName evidence="5">Maltase</fullName>
    </recommendedName>
</protein>
<dbReference type="Pfam" id="PF00400">
    <property type="entry name" value="WD40"/>
    <property type="match status" value="4"/>
</dbReference>
<accession>A0A085N613</accession>
<evidence type="ECO:0000259" key="8">
    <source>
        <dbReference type="Pfam" id="PF01055"/>
    </source>
</evidence>
<dbReference type="SMART" id="SM00320">
    <property type="entry name" value="WD40"/>
    <property type="match status" value="5"/>
</dbReference>
<dbReference type="GO" id="GO:0030246">
    <property type="term" value="F:carbohydrate binding"/>
    <property type="evidence" value="ECO:0007669"/>
    <property type="project" value="InterPro"/>
</dbReference>
<dbReference type="PROSITE" id="PS50082">
    <property type="entry name" value="WD_REPEATS_2"/>
    <property type="match status" value="2"/>
</dbReference>
<dbReference type="InterPro" id="IPR013780">
    <property type="entry name" value="Glyco_hydro_b"/>
</dbReference>
<dbReference type="Pfam" id="PF01055">
    <property type="entry name" value="Glyco_hydro_31_2nd"/>
    <property type="match status" value="1"/>
</dbReference>
<name>A0A085N613_9BILA</name>
<dbReference type="SUPFAM" id="SSF50978">
    <property type="entry name" value="WD40 repeat-like"/>
    <property type="match status" value="2"/>
</dbReference>
<dbReference type="SUPFAM" id="SSF51011">
    <property type="entry name" value="Glycosyl hydrolase domain"/>
    <property type="match status" value="1"/>
</dbReference>
<dbReference type="CDD" id="cd14752">
    <property type="entry name" value="GH31_N"/>
    <property type="match status" value="1"/>
</dbReference>
<dbReference type="Gene3D" id="3.20.20.80">
    <property type="entry name" value="Glycosidases"/>
    <property type="match status" value="1"/>
</dbReference>
<evidence type="ECO:0000256" key="3">
    <source>
        <dbReference type="ARBA" id="ARBA00022737"/>
    </source>
</evidence>
<feature type="region of interest" description="Disordered" evidence="7">
    <location>
        <begin position="1758"/>
        <end position="1777"/>
    </location>
</feature>
<sequence>MIFRYRVPDSLVPISLTSREDVIETNCCRIQLCTSPFGVRVWRKSSNKTIFDSCHTSDLYVSDQFLQMSTRLPSSHIYGFGEHTAHSFKRDINWRRWPMWARDEALYNHSYNLYGVQPFYLCMEDETGNSHGVLLMNSNAMEVWLQPTPAVTWRTLGGILDFFIFAGPTPGAVVEQLTSIIGRPALPPYWSLGFHLSRWGYDSTKQMKELVDRMEQNRVPLDVQWGDIDIMKHKYSFTYDSCSSYWTDLPDMVKRLKEKGIHFVPIIDPCIRNISAFENHRTSNGLCERIPYDPYVDGLDKDIFVKEKPDSSQPFLGVVWPGQCFYPDFTHPNATSYWYDQIMKFNQDIKFDGMWIAMNEPSHFNDANNYNSSEAAKCANDTWNYPRYIPKVVDYETVGLFGKTMCMEAQFNGGSHYNLHSLYGHSVSKITYEVMKQLKPKLRPFIVTRSNFVGTGRYAFHWLGDNEATWEQMKWSIVGMLEYNMFGIPMVGADICGFAGNTTEALCRRWTQLGAFYPLSRNHNSANAVPQEPVAFGEDFARMASEIMRERYRLLPYLYTLFYWSHINGTPVVRPLLMEFPADVNTWNVDDQFQWGSCVMVSPVTEEGATSRDVYYPKARWFSYFNRTERTNLSGKRSAVACDQNTILLDIRGGCIVPMQTPALSTARSRENPMQLLVALSEGMTAAGSIFLDDGQTDLLSDNAYSVFTLDLTSSELNECARFSLRATALHNSFNQSCFFDQIIVMGLPDRPTNVLLSGVTVRSMYDPTSKVMVIDNLDVRCNKLADAQIEWRLYCSDLVKMPQRSSRKFSCDVSHGAEQDKGAAAVTSGRTSWHRTHSVSEDKAVSEKKRSVAFPDEGLKSLTARKISKTKLLKWRHGYHGLELVKHRQQLNEEEDTLLEMGDDLTLAVVVWSEHYPSLQITSLCLLRHHGLVMTGSSDGRLCLWRLAECLKAQPLHIFMGHASAILCMTVVSDSISDGHCAVSDRSGKLTLWDCLGRCSLVSKTMDHLAMSMRVHEITWCGKTETVVFCTGNHPEVLALRASTLENLFCLCSRVEPDWLSAFCLFTTSKKTEVVIGITNSGFIKMWSLSNANACNPAVYEDESKQLQCYLAHTLVISPFNPRSLLLVTPSVASIYDSSNFTLLCACQSPRGERWLGGAFVQVDKLILWCSDGAAYLHQLPRSRLTGKAVEAVTGNQRAALAKQEDPLLCCRLQPNSKGAEFFPIVSCFHFAIKFGVDGAALLIRGDAKGCLTVWTLPTLSDDTISSVMEKSISPLVVSPVVVSSLASYWKELSPVPTGMLGPVQSPTVGEKSNITCTLFMRSAMKIAFGRSDGSLVIASATIVLRKQFFLSSLPGEVHPYRILQGHEGAVTCLLYPYQENSRYDPAHLLSGGEDFSVLLWDLRSTVIIHRFCVQAGPIERLLVPPSDCSTKVLQSVCSVASDHSVALLNLKDLRLCLLASKHLFPVKSIHWRPADDFILISCTDGSLYVWQMETGHLDRVLTGTLAEEVLLANNEMEGFVKGTDETFSALSAQLFQSFSHRNFTATKEIVEKLQSSLTKERVPLSVSMAPPLSVLPIIANGVVDTHVVFFNMESLIISLLVVEHGVLHTEVAEMQQRAARVGSRVRGDSFVMAEKGNICVEIAQLLLSLLYRWGCNAEMDELCKKKLGLIQPNGPVSFGFVSADRHVSLAFPASPEDARDQLTLSLTAWLNSSLITQHLLAISSLSTTLVSMTYMSFIPELISRRKLLKSSWEGEDVPSSAQQQQYRTDNQAEELKDGNSDLMRQLLSEQAEIRNLWRRVRSFHEQPYLEMLASRGFKGLDVELLAMRWQDRCSQSREAAQGLLIAELNRIGSSGRQELVQKWAPFLPIVVDSSVSLFGPSLFTSQACTTCGVSSVDDKLRKNAGQTSEPSSPVDVNVPAKSTRVHLMQMRRKQEIATVLLGVIGSSFNDDLMNAPVLPEQPSGEVLSKETSIPFVACKSMSQSLFECVIHPPNDALPLYSSLRRSCIDLLGRGFVTWQPYLDISKLVVPLLMMCAGIDQTYPSGRNHLPQSAAAETAKVALSALFLVSHSRPSAFVTALSKEVARFSSISQHQTYYQSSPLLRSQSEIIRILDSLSNTQFDALLEVMPAVADIIIHCLSVQLLKYKSVSEFCPTLLKFPMISFSANARRIAFGTKTGTIIVYELRAGKSQVMQAHSRSVSACCFSDDGKHLATYSSDEAKLNVWLLLSSAVAIALAQAITWPQRCEVHSSVQSTIIVG</sequence>
<feature type="repeat" description="WD" evidence="6">
    <location>
        <begin position="1365"/>
        <end position="1412"/>
    </location>
</feature>
<dbReference type="PROSITE" id="PS00678">
    <property type="entry name" value="WD_REPEATS_1"/>
    <property type="match status" value="1"/>
</dbReference>
<keyword evidence="4" id="KW-0325">Glycoprotein</keyword>
<reference evidence="12 13" key="1">
    <citation type="journal article" date="2014" name="Nat. Genet.">
        <title>Genome and transcriptome of the porcine whipworm Trichuris suis.</title>
        <authorList>
            <person name="Jex A.R."/>
            <person name="Nejsum P."/>
            <person name="Schwarz E.M."/>
            <person name="Hu L."/>
            <person name="Young N.D."/>
            <person name="Hall R.S."/>
            <person name="Korhonen P.K."/>
            <person name="Liao S."/>
            <person name="Thamsborg S."/>
            <person name="Xia J."/>
            <person name="Xu P."/>
            <person name="Wang S."/>
            <person name="Scheerlinck J.P."/>
            <person name="Hofmann A."/>
            <person name="Sternberg P.W."/>
            <person name="Wang J."/>
            <person name="Gasser R.B."/>
        </authorList>
    </citation>
    <scope>NUCLEOTIDE SEQUENCE [LARGE SCALE GENOMIC DNA]</scope>
    <source>
        <strain evidence="12">DCEP-RM93F</strain>
        <strain evidence="11">DCEP-RM93M</strain>
    </source>
</reference>
<dbReference type="CDD" id="cd06602">
    <property type="entry name" value="GH31_MGAM_SI_GAA"/>
    <property type="match status" value="1"/>
</dbReference>
<evidence type="ECO:0000256" key="5">
    <source>
        <dbReference type="ARBA" id="ARBA00041343"/>
    </source>
</evidence>
<dbReference type="EMBL" id="KL363206">
    <property type="protein sequence ID" value="KFD54573.1"/>
    <property type="molecule type" value="Genomic_DNA"/>
</dbReference>
<dbReference type="Gene3D" id="2.60.40.1180">
    <property type="entry name" value="Golgi alpha-mannosidase II"/>
    <property type="match status" value="2"/>
</dbReference>
<dbReference type="Gene3D" id="2.130.10.10">
    <property type="entry name" value="YVTN repeat-like/Quinoprotein amine dehydrogenase"/>
    <property type="match status" value="3"/>
</dbReference>
<dbReference type="InterPro" id="IPR011047">
    <property type="entry name" value="Quinoprotein_ADH-like_sf"/>
</dbReference>
<evidence type="ECO:0000313" key="11">
    <source>
        <dbReference type="EMBL" id="KFD54573.1"/>
    </source>
</evidence>
<dbReference type="InterPro" id="IPR025887">
    <property type="entry name" value="Glyco_hydro_31_N_dom"/>
</dbReference>
<keyword evidence="13" id="KW-1185">Reference proteome</keyword>
<keyword evidence="2 6" id="KW-0853">WD repeat</keyword>
<dbReference type="Pfam" id="PF21365">
    <property type="entry name" value="Glyco_hydro_31_3rd"/>
    <property type="match status" value="1"/>
</dbReference>
<evidence type="ECO:0000256" key="7">
    <source>
        <dbReference type="SAM" id="MobiDB-lite"/>
    </source>
</evidence>
<dbReference type="GO" id="GO:0005975">
    <property type="term" value="P:carbohydrate metabolic process"/>
    <property type="evidence" value="ECO:0007669"/>
    <property type="project" value="InterPro"/>
</dbReference>
<dbReference type="SUPFAM" id="SSF51445">
    <property type="entry name" value="(Trans)glycosidases"/>
    <property type="match status" value="1"/>
</dbReference>
<evidence type="ECO:0000256" key="6">
    <source>
        <dbReference type="PROSITE-ProRule" id="PRU00221"/>
    </source>
</evidence>
<dbReference type="Pfam" id="PF13802">
    <property type="entry name" value="Gal_mutarotas_2"/>
    <property type="match status" value="1"/>
</dbReference>
<feature type="domain" description="Glycoside hydrolase family 31 TIM barrel" evidence="8">
    <location>
        <begin position="184"/>
        <end position="561"/>
    </location>
</feature>
<evidence type="ECO:0000256" key="2">
    <source>
        <dbReference type="ARBA" id="ARBA00022574"/>
    </source>
</evidence>
<dbReference type="InterPro" id="IPR017853">
    <property type="entry name" value="GH"/>
</dbReference>
<feature type="compositionally biased region" description="Polar residues" evidence="7">
    <location>
        <begin position="1761"/>
        <end position="1771"/>
    </location>
</feature>